<evidence type="ECO:0000313" key="1">
    <source>
        <dbReference type="EMBL" id="KFI67744.1"/>
    </source>
</evidence>
<dbReference type="EMBL" id="JGZB01000009">
    <property type="protein sequence ID" value="KFI67744.1"/>
    <property type="molecule type" value="Genomic_DNA"/>
</dbReference>
<dbReference type="Proteomes" id="UP000029052">
    <property type="component" value="Unassembled WGS sequence"/>
</dbReference>
<comment type="caution">
    <text evidence="1">The sequence shown here is derived from an EMBL/GenBank/DDBJ whole genome shotgun (WGS) entry which is preliminary data.</text>
</comment>
<dbReference type="GO" id="GO:0006281">
    <property type="term" value="P:DNA repair"/>
    <property type="evidence" value="ECO:0007669"/>
    <property type="project" value="InterPro"/>
</dbReference>
<organism evidence="1 2">
    <name type="scientific">Bifidobacterium magnum</name>
    <dbReference type="NCBI Taxonomy" id="1692"/>
    <lineage>
        <taxon>Bacteria</taxon>
        <taxon>Bacillati</taxon>
        <taxon>Actinomycetota</taxon>
        <taxon>Actinomycetes</taxon>
        <taxon>Bifidobacteriales</taxon>
        <taxon>Bifidobacteriaceae</taxon>
        <taxon>Bifidobacterium</taxon>
    </lineage>
</organism>
<keyword evidence="2" id="KW-1185">Reference proteome</keyword>
<protein>
    <submittedName>
        <fullName evidence="1">Endodeoxyribonuclease RusA</fullName>
    </submittedName>
</protein>
<dbReference type="Gene3D" id="3.30.1330.70">
    <property type="entry name" value="Holliday junction resolvase RusA"/>
    <property type="match status" value="1"/>
</dbReference>
<sequence length="157" mass="18173">MELLSLTVLGDPVSKQRPRFSRASQRTYTPAKTQKTEKRIREQFQTKYPNLEPLEGLVRVELQFYMASRQRKDTDNLVKLVTDALNGVAYKDDVQICELFAQRWYPDRKVAGANGRKRNRKAGDPLTYFGQSGEAKTVILIQPTPYEEEERCTILMK</sequence>
<proteinExistence type="predicted"/>
<name>A0A087B9P4_9BIFI</name>
<reference evidence="1 2" key="1">
    <citation type="submission" date="2014-03" db="EMBL/GenBank/DDBJ databases">
        <title>Genomics of Bifidobacteria.</title>
        <authorList>
            <person name="Ventura M."/>
            <person name="Milani C."/>
            <person name="Lugli G.A."/>
        </authorList>
    </citation>
    <scope>NUCLEOTIDE SEQUENCE [LARGE SCALE GENOMIC DNA]</scope>
    <source>
        <strain evidence="1 2">LMG 11591</strain>
    </source>
</reference>
<dbReference type="RefSeq" id="WP_022860395.1">
    <property type="nucleotide sequence ID" value="NZ_JGZB01000009.1"/>
</dbReference>
<dbReference type="STRING" id="1692.BMAGN_1554"/>
<dbReference type="GO" id="GO:0000287">
    <property type="term" value="F:magnesium ion binding"/>
    <property type="evidence" value="ECO:0007669"/>
    <property type="project" value="InterPro"/>
</dbReference>
<dbReference type="InterPro" id="IPR036614">
    <property type="entry name" value="RusA-like_sf"/>
</dbReference>
<dbReference type="GO" id="GO:0006310">
    <property type="term" value="P:DNA recombination"/>
    <property type="evidence" value="ECO:0007669"/>
    <property type="project" value="InterPro"/>
</dbReference>
<gene>
    <name evidence="1" type="ORF">BMAGN_1554</name>
</gene>
<dbReference type="eggNOG" id="COG4570">
    <property type="taxonomic scope" value="Bacteria"/>
</dbReference>
<dbReference type="SUPFAM" id="SSF103084">
    <property type="entry name" value="Holliday junction resolvase RusA"/>
    <property type="match status" value="1"/>
</dbReference>
<dbReference type="Pfam" id="PF05866">
    <property type="entry name" value="RusA"/>
    <property type="match status" value="1"/>
</dbReference>
<dbReference type="InterPro" id="IPR008822">
    <property type="entry name" value="Endonuclease_RusA-like"/>
</dbReference>
<evidence type="ECO:0000313" key="2">
    <source>
        <dbReference type="Proteomes" id="UP000029052"/>
    </source>
</evidence>
<accession>A0A087B9P4</accession>
<dbReference type="AlphaFoldDB" id="A0A087B9P4"/>